<sequence>MNTTQDPLAAVAAGTHKMLSTIPYTIPSLPRLNSTLLASITPTSPSYPIYHTAKTNIVPFFSDHWLALISPIVVYWVLSLAFHLLDIARLPYFESKRIHESQEVLSRNKASVMQVINAVVLQQVIQTILGYFVMDVEETSHQLVWKDHMQEMEKLTGVVGQAVVLVLGDRTGKSLLINYGKDLVSWTYWWGIPLVQFYLAFFIIDTWQYFLHRAFHTSRFLYRHFHSVHHRLYVPFAFGALYNHPVEGLLLDSLGAVIAERLSFMSVRQAALLFALSSAKTVDDHCGYRIWWDPCQFLFYNNVDYHDIHHQSYGIKKNFSQPFFTNWDDLLGTKMTREQASNRFNKSAQHGQKAKTSTVLKVTKVE</sequence>
<proteinExistence type="predicted"/>
<dbReference type="Proteomes" id="UP001227268">
    <property type="component" value="Unassembled WGS sequence"/>
</dbReference>
<organism evidence="1 2">
    <name type="scientific">Naganishia friedmannii</name>
    <dbReference type="NCBI Taxonomy" id="89922"/>
    <lineage>
        <taxon>Eukaryota</taxon>
        <taxon>Fungi</taxon>
        <taxon>Dikarya</taxon>
        <taxon>Basidiomycota</taxon>
        <taxon>Agaricomycotina</taxon>
        <taxon>Tremellomycetes</taxon>
        <taxon>Filobasidiales</taxon>
        <taxon>Filobasidiaceae</taxon>
        <taxon>Naganishia</taxon>
    </lineage>
</organism>
<comment type="caution">
    <text evidence="1">The sequence shown here is derived from an EMBL/GenBank/DDBJ whole genome shotgun (WGS) entry which is preliminary data.</text>
</comment>
<evidence type="ECO:0000313" key="1">
    <source>
        <dbReference type="EMBL" id="KAJ9093720.1"/>
    </source>
</evidence>
<accession>A0ACC2V4A4</accession>
<dbReference type="EMBL" id="JASBWT010000029">
    <property type="protein sequence ID" value="KAJ9093720.1"/>
    <property type="molecule type" value="Genomic_DNA"/>
</dbReference>
<keyword evidence="2" id="KW-1185">Reference proteome</keyword>
<evidence type="ECO:0000313" key="2">
    <source>
        <dbReference type="Proteomes" id="UP001227268"/>
    </source>
</evidence>
<reference evidence="1" key="1">
    <citation type="submission" date="2023-04" db="EMBL/GenBank/DDBJ databases">
        <title>Draft Genome sequencing of Naganishia species isolated from polar environments using Oxford Nanopore Technology.</title>
        <authorList>
            <person name="Leo P."/>
            <person name="Venkateswaran K."/>
        </authorList>
    </citation>
    <scope>NUCLEOTIDE SEQUENCE</scope>
    <source>
        <strain evidence="1">MNA-CCFEE 5423</strain>
    </source>
</reference>
<protein>
    <submittedName>
        <fullName evidence="1">Uncharacterized protein</fullName>
    </submittedName>
</protein>
<name>A0ACC2V4A4_9TREE</name>
<gene>
    <name evidence="1" type="ORF">QFC21_006316</name>
</gene>